<keyword evidence="3" id="KW-1185">Reference proteome</keyword>
<organism evidence="2 3">
    <name type="scientific">Nostoc flagelliforme CCNUN1</name>
    <dbReference type="NCBI Taxonomy" id="2038116"/>
    <lineage>
        <taxon>Bacteria</taxon>
        <taxon>Bacillati</taxon>
        <taxon>Cyanobacteriota</taxon>
        <taxon>Cyanophyceae</taxon>
        <taxon>Nostocales</taxon>
        <taxon>Nostocaceae</taxon>
        <taxon>Nostoc</taxon>
    </lineage>
</organism>
<dbReference type="KEGG" id="nfl:COO91_03057"/>
<feature type="transmembrane region" description="Helical" evidence="1">
    <location>
        <begin position="15"/>
        <end position="36"/>
    </location>
</feature>
<reference evidence="2 3" key="1">
    <citation type="submission" date="2017-11" db="EMBL/GenBank/DDBJ databases">
        <title>Complete genome of a free-living desiccation-tolerant cyanobacterium and its photosynthetic adaptation to extreme terrestrial habitat.</title>
        <authorList>
            <person name="Shang J."/>
        </authorList>
    </citation>
    <scope>NUCLEOTIDE SEQUENCE [LARGE SCALE GENOMIC DNA]</scope>
    <source>
        <strain evidence="2 3">CCNUN1</strain>
    </source>
</reference>
<name>A0A2K8SNX4_9NOSO</name>
<evidence type="ECO:0000313" key="2">
    <source>
        <dbReference type="EMBL" id="AUB37121.1"/>
    </source>
</evidence>
<gene>
    <name evidence="2" type="ORF">COO91_03057</name>
</gene>
<dbReference type="EMBL" id="CP024785">
    <property type="protein sequence ID" value="AUB37121.1"/>
    <property type="molecule type" value="Genomic_DNA"/>
</dbReference>
<protein>
    <submittedName>
        <fullName evidence="2">Uncharacterized protein</fullName>
    </submittedName>
</protein>
<dbReference type="AlphaFoldDB" id="A0A2K8SNX4"/>
<dbReference type="Proteomes" id="UP000232003">
    <property type="component" value="Chromosome"/>
</dbReference>
<evidence type="ECO:0000256" key="1">
    <source>
        <dbReference type="SAM" id="Phobius"/>
    </source>
</evidence>
<accession>A0A2K8SNX4</accession>
<sequence length="41" mass="5079">MIFRLLLMNNEFGSWQEWLTVFTYLGFTVFIIWRVFSTEKN</sequence>
<keyword evidence="1" id="KW-0472">Membrane</keyword>
<keyword evidence="1" id="KW-1133">Transmembrane helix</keyword>
<keyword evidence="1" id="KW-0812">Transmembrane</keyword>
<evidence type="ECO:0000313" key="3">
    <source>
        <dbReference type="Proteomes" id="UP000232003"/>
    </source>
</evidence>
<proteinExistence type="predicted"/>